<dbReference type="Proteomes" id="UP000254508">
    <property type="component" value="Plasmid unnamed"/>
</dbReference>
<name>A0A345YJN6_9SPHN</name>
<feature type="signal peptide" evidence="1">
    <location>
        <begin position="1"/>
        <end position="22"/>
    </location>
</feature>
<dbReference type="RefSeq" id="WP_115418451.1">
    <property type="nucleotide sequence ID" value="NZ_CP031358.1"/>
</dbReference>
<reference evidence="2 3" key="1">
    <citation type="submission" date="2018-07" db="EMBL/GenBank/DDBJ databases">
        <title>Genome sequence of Erythrobacter strain YH-07, an antagonistic bacterium isolated from Yellow Sea.</title>
        <authorList>
            <person name="Tang T."/>
            <person name="Liu Q."/>
            <person name="Sun X."/>
        </authorList>
    </citation>
    <scope>NUCLEOTIDE SEQUENCE [LARGE SCALE GENOMIC DNA]</scope>
    <source>
        <strain evidence="2 3">YH-07</strain>
        <plasmid evidence="2 3">unnamed</plasmid>
    </source>
</reference>
<keyword evidence="3" id="KW-1185">Reference proteome</keyword>
<dbReference type="AlphaFoldDB" id="A0A345YJN6"/>
<keyword evidence="2" id="KW-0614">Plasmid</keyword>
<gene>
    <name evidence="2" type="ORF">DVR09_16940</name>
</gene>
<geneLocation type="plasmid" evidence="2 3">
    <name>unnamed</name>
</geneLocation>
<evidence type="ECO:0000313" key="3">
    <source>
        <dbReference type="Proteomes" id="UP000254508"/>
    </source>
</evidence>
<proteinExistence type="predicted"/>
<evidence type="ECO:0008006" key="4">
    <source>
        <dbReference type="Google" id="ProtNLM"/>
    </source>
</evidence>
<evidence type="ECO:0000313" key="2">
    <source>
        <dbReference type="EMBL" id="AXK44138.1"/>
    </source>
</evidence>
<feature type="chain" id="PRO_5016896976" description="SIMPL domain-containing protein" evidence="1">
    <location>
        <begin position="23"/>
        <end position="132"/>
    </location>
</feature>
<accession>A0A345YJN6</accession>
<dbReference type="EMBL" id="CP031358">
    <property type="protein sequence ID" value="AXK44138.1"/>
    <property type="molecule type" value="Genomic_DNA"/>
</dbReference>
<organism evidence="2 3">
    <name type="scientific">Erythrobacter aureus</name>
    <dbReference type="NCBI Taxonomy" id="2182384"/>
    <lineage>
        <taxon>Bacteria</taxon>
        <taxon>Pseudomonadati</taxon>
        <taxon>Pseudomonadota</taxon>
        <taxon>Alphaproteobacteria</taxon>
        <taxon>Sphingomonadales</taxon>
        <taxon>Erythrobacteraceae</taxon>
        <taxon>Erythrobacter/Porphyrobacter group</taxon>
        <taxon>Erythrobacter</taxon>
    </lineage>
</organism>
<sequence>MRKRFLISVALLAALPLGGAQASEDRYDSSLAFVPMDMISIPIVDAGNVNGALRFKIVLEATDEEAAQHLSERLPILRSEALAVGAEFSRISAAPFLAVDAQELAESLDASLQEHSPEVERVLLVEVTARST</sequence>
<dbReference type="OrthoDB" id="7504863at2"/>
<evidence type="ECO:0000256" key="1">
    <source>
        <dbReference type="SAM" id="SignalP"/>
    </source>
</evidence>
<protein>
    <recommendedName>
        <fullName evidence="4">SIMPL domain-containing protein</fullName>
    </recommendedName>
</protein>
<keyword evidence="1" id="KW-0732">Signal</keyword>
<dbReference type="KEGG" id="err:DVR09_16940"/>